<feature type="domain" description="GGDEF" evidence="4">
    <location>
        <begin position="355"/>
        <end position="500"/>
    </location>
</feature>
<dbReference type="PANTHER" id="PTHR45138">
    <property type="entry name" value="REGULATORY COMPONENTS OF SENSORY TRANSDUCTION SYSTEM"/>
    <property type="match status" value="1"/>
</dbReference>
<protein>
    <recommendedName>
        <fullName evidence="1">diguanylate cyclase</fullName>
        <ecNumber evidence="1">2.7.7.65</ecNumber>
    </recommendedName>
</protein>
<comment type="catalytic activity">
    <reaction evidence="2">
        <text>2 GTP = 3',3'-c-di-GMP + 2 diphosphate</text>
        <dbReference type="Rhea" id="RHEA:24898"/>
        <dbReference type="ChEBI" id="CHEBI:33019"/>
        <dbReference type="ChEBI" id="CHEBI:37565"/>
        <dbReference type="ChEBI" id="CHEBI:58805"/>
        <dbReference type="EC" id="2.7.7.65"/>
    </reaction>
</comment>
<dbReference type="GO" id="GO:0052621">
    <property type="term" value="F:diguanylate cyclase activity"/>
    <property type="evidence" value="ECO:0007669"/>
    <property type="project" value="UniProtKB-EC"/>
</dbReference>
<dbReference type="SUPFAM" id="SSF55073">
    <property type="entry name" value="Nucleotide cyclase"/>
    <property type="match status" value="1"/>
</dbReference>
<dbReference type="SMART" id="SM00267">
    <property type="entry name" value="GGDEF"/>
    <property type="match status" value="1"/>
</dbReference>
<evidence type="ECO:0000256" key="1">
    <source>
        <dbReference type="ARBA" id="ARBA00012528"/>
    </source>
</evidence>
<evidence type="ECO:0000256" key="2">
    <source>
        <dbReference type="ARBA" id="ARBA00034247"/>
    </source>
</evidence>
<dbReference type="AlphaFoldDB" id="A0A7X0H395"/>
<dbReference type="GO" id="GO:0005886">
    <property type="term" value="C:plasma membrane"/>
    <property type="evidence" value="ECO:0007669"/>
    <property type="project" value="TreeGrafter"/>
</dbReference>
<feature type="region of interest" description="Disordered" evidence="3">
    <location>
        <begin position="143"/>
        <end position="183"/>
    </location>
</feature>
<sequence length="509" mass="54561">MFLDPLAAPNPIVVVGNPELADQIQTLVDAALASDPQSPKPLPEKVLRVPSFLSALGEAARTDLAAVLGPVRALSGMAASTAESLRKLAPHARLILIQPAASGHPHARAEDEDARLALEAGFDYALPSDPELSVLAQALDLPVPASETREPALRRADPHDLSTLDLGPATPTADRSNQRPGTAALQEAINPPSYQATLDAALPPDMQDPPPVTPITSQPSDQSGDASLGDTDLVNLILRGEGGMKSTALAMIRAQSGLSDVNFYPANQVPEGFANSSAPVAQCDQTFGCLTSSDPDAGPQLTVWADWLVHWLRLEAQFNRLRDLAMKDELTGVWNRRYFNHFLKKILDRAAAGRQQVTLLLFDIDDFKLYNDAYGHAAGDEILVGVANLMKSSVREHDVVARIGGDEFAVIFWDAGEEPRKAHSKHPDDVLNAAKRFQKAVCDHRFPKLLDKAHGTLTISGGLAGFPWDGRTPEDLLEAADTMAMQSKQQGKNAITFGPGAQVDPDKNG</sequence>
<feature type="region of interest" description="Disordered" evidence="3">
    <location>
        <begin position="197"/>
        <end position="229"/>
    </location>
</feature>
<dbReference type="EMBL" id="JACHGY010000001">
    <property type="protein sequence ID" value="MBB6428404.1"/>
    <property type="molecule type" value="Genomic_DNA"/>
</dbReference>
<dbReference type="GO" id="GO:0043709">
    <property type="term" value="P:cell adhesion involved in single-species biofilm formation"/>
    <property type="evidence" value="ECO:0007669"/>
    <property type="project" value="TreeGrafter"/>
</dbReference>
<name>A0A7X0H395_9BACT</name>
<evidence type="ECO:0000313" key="5">
    <source>
        <dbReference type="EMBL" id="MBB6428404.1"/>
    </source>
</evidence>
<dbReference type="NCBIfam" id="TIGR00254">
    <property type="entry name" value="GGDEF"/>
    <property type="match status" value="1"/>
</dbReference>
<proteinExistence type="predicted"/>
<organism evidence="5 6">
    <name type="scientific">Algisphaera agarilytica</name>
    <dbReference type="NCBI Taxonomy" id="1385975"/>
    <lineage>
        <taxon>Bacteria</taxon>
        <taxon>Pseudomonadati</taxon>
        <taxon>Planctomycetota</taxon>
        <taxon>Phycisphaerae</taxon>
        <taxon>Phycisphaerales</taxon>
        <taxon>Phycisphaeraceae</taxon>
        <taxon>Algisphaera</taxon>
    </lineage>
</organism>
<reference evidence="5 6" key="1">
    <citation type="submission" date="2020-08" db="EMBL/GenBank/DDBJ databases">
        <title>Genomic Encyclopedia of Type Strains, Phase IV (KMG-IV): sequencing the most valuable type-strain genomes for metagenomic binning, comparative biology and taxonomic classification.</title>
        <authorList>
            <person name="Goeker M."/>
        </authorList>
    </citation>
    <scope>NUCLEOTIDE SEQUENCE [LARGE SCALE GENOMIC DNA]</scope>
    <source>
        <strain evidence="5 6">DSM 103725</strain>
    </source>
</reference>
<dbReference type="Pfam" id="PF00990">
    <property type="entry name" value="GGDEF"/>
    <property type="match status" value="1"/>
</dbReference>
<keyword evidence="6" id="KW-1185">Reference proteome</keyword>
<dbReference type="InterPro" id="IPR029787">
    <property type="entry name" value="Nucleotide_cyclase"/>
</dbReference>
<feature type="compositionally biased region" description="Basic and acidic residues" evidence="3">
    <location>
        <begin position="147"/>
        <end position="162"/>
    </location>
</feature>
<dbReference type="CDD" id="cd01949">
    <property type="entry name" value="GGDEF"/>
    <property type="match status" value="1"/>
</dbReference>
<dbReference type="PROSITE" id="PS50887">
    <property type="entry name" value="GGDEF"/>
    <property type="match status" value="1"/>
</dbReference>
<dbReference type="PANTHER" id="PTHR45138:SF9">
    <property type="entry name" value="DIGUANYLATE CYCLASE DGCM-RELATED"/>
    <property type="match status" value="1"/>
</dbReference>
<dbReference type="EC" id="2.7.7.65" evidence="1"/>
<feature type="region of interest" description="Disordered" evidence="3">
    <location>
        <begin position="487"/>
        <end position="509"/>
    </location>
</feature>
<dbReference type="InterPro" id="IPR000160">
    <property type="entry name" value="GGDEF_dom"/>
</dbReference>
<dbReference type="Gene3D" id="3.30.70.270">
    <property type="match status" value="1"/>
</dbReference>
<evidence type="ECO:0000313" key="6">
    <source>
        <dbReference type="Proteomes" id="UP000541810"/>
    </source>
</evidence>
<evidence type="ECO:0000259" key="4">
    <source>
        <dbReference type="PROSITE" id="PS50887"/>
    </source>
</evidence>
<evidence type="ECO:0000256" key="3">
    <source>
        <dbReference type="SAM" id="MobiDB-lite"/>
    </source>
</evidence>
<dbReference type="GO" id="GO:1902201">
    <property type="term" value="P:negative regulation of bacterial-type flagellum-dependent cell motility"/>
    <property type="evidence" value="ECO:0007669"/>
    <property type="project" value="TreeGrafter"/>
</dbReference>
<dbReference type="Proteomes" id="UP000541810">
    <property type="component" value="Unassembled WGS sequence"/>
</dbReference>
<feature type="compositionally biased region" description="Polar residues" evidence="3">
    <location>
        <begin position="215"/>
        <end position="225"/>
    </location>
</feature>
<dbReference type="InterPro" id="IPR050469">
    <property type="entry name" value="Diguanylate_Cyclase"/>
</dbReference>
<dbReference type="RefSeq" id="WP_184675513.1">
    <property type="nucleotide sequence ID" value="NZ_JACHGY010000001.1"/>
</dbReference>
<dbReference type="InterPro" id="IPR043128">
    <property type="entry name" value="Rev_trsase/Diguanyl_cyclase"/>
</dbReference>
<gene>
    <name evidence="5" type="ORF">HNQ40_000210</name>
</gene>
<accession>A0A7X0H395</accession>
<comment type="caution">
    <text evidence="5">The sequence shown here is derived from an EMBL/GenBank/DDBJ whole genome shotgun (WGS) entry which is preliminary data.</text>
</comment>